<dbReference type="CDD" id="cd12148">
    <property type="entry name" value="fungal_TF_MHR"/>
    <property type="match status" value="1"/>
</dbReference>
<protein>
    <recommendedName>
        <fullName evidence="8">Zn(2)-C6 fungal-type domain-containing protein</fullName>
    </recommendedName>
</protein>
<name>A0A319DSD6_ASPSB</name>
<dbReference type="GO" id="GO:0008270">
    <property type="term" value="F:zinc ion binding"/>
    <property type="evidence" value="ECO:0007669"/>
    <property type="project" value="InterPro"/>
</dbReference>
<dbReference type="PROSITE" id="PS00463">
    <property type="entry name" value="ZN2_CY6_FUNGAL_1"/>
    <property type="match status" value="1"/>
</dbReference>
<dbReference type="InterPro" id="IPR001138">
    <property type="entry name" value="Zn2Cys6_DnaBD"/>
</dbReference>
<gene>
    <name evidence="9" type="ORF">BO78DRAFT_37618</name>
</gene>
<dbReference type="AlphaFoldDB" id="A0A319DSD6"/>
<proteinExistence type="predicted"/>
<evidence type="ECO:0000259" key="8">
    <source>
        <dbReference type="PROSITE" id="PS00463"/>
    </source>
</evidence>
<dbReference type="InterPro" id="IPR051089">
    <property type="entry name" value="prtT"/>
</dbReference>
<keyword evidence="4" id="KW-0238">DNA-binding</keyword>
<dbReference type="PANTHER" id="PTHR31845">
    <property type="entry name" value="FINGER DOMAIN PROTEIN, PUTATIVE-RELATED"/>
    <property type="match status" value="1"/>
</dbReference>
<dbReference type="GO" id="GO:0000976">
    <property type="term" value="F:transcription cis-regulatory region binding"/>
    <property type="evidence" value="ECO:0007669"/>
    <property type="project" value="TreeGrafter"/>
</dbReference>
<dbReference type="GO" id="GO:0005634">
    <property type="term" value="C:nucleus"/>
    <property type="evidence" value="ECO:0007669"/>
    <property type="project" value="UniProtKB-SubCell"/>
</dbReference>
<evidence type="ECO:0000313" key="10">
    <source>
        <dbReference type="Proteomes" id="UP000248423"/>
    </source>
</evidence>
<evidence type="ECO:0000313" key="9">
    <source>
        <dbReference type="EMBL" id="PYI00607.1"/>
    </source>
</evidence>
<dbReference type="InterPro" id="IPR036864">
    <property type="entry name" value="Zn2-C6_fun-type_DNA-bd_sf"/>
</dbReference>
<keyword evidence="10" id="KW-1185">Reference proteome</keyword>
<dbReference type="Gene3D" id="4.10.240.10">
    <property type="entry name" value="Zn(2)-C6 fungal-type DNA-binding domain"/>
    <property type="match status" value="1"/>
</dbReference>
<keyword evidence="5" id="KW-0804">Transcription</keyword>
<dbReference type="STRING" id="1448318.A0A319DSD6"/>
<comment type="subcellular location">
    <subcellularLocation>
        <location evidence="1">Nucleus</location>
    </subcellularLocation>
</comment>
<feature type="compositionally biased region" description="Low complexity" evidence="7">
    <location>
        <begin position="83"/>
        <end position="101"/>
    </location>
</feature>
<evidence type="ECO:0000256" key="5">
    <source>
        <dbReference type="ARBA" id="ARBA00023163"/>
    </source>
</evidence>
<reference evidence="9 10" key="1">
    <citation type="submission" date="2018-02" db="EMBL/GenBank/DDBJ databases">
        <title>The genomes of Aspergillus section Nigri reveals drivers in fungal speciation.</title>
        <authorList>
            <consortium name="DOE Joint Genome Institute"/>
            <person name="Vesth T.C."/>
            <person name="Nybo J."/>
            <person name="Theobald S."/>
            <person name="Brandl J."/>
            <person name="Frisvad J.C."/>
            <person name="Nielsen K.F."/>
            <person name="Lyhne E.K."/>
            <person name="Kogle M.E."/>
            <person name="Kuo A."/>
            <person name="Riley R."/>
            <person name="Clum A."/>
            <person name="Nolan M."/>
            <person name="Lipzen A."/>
            <person name="Salamov A."/>
            <person name="Henrissat B."/>
            <person name="Wiebenga A."/>
            <person name="De vries R.P."/>
            <person name="Grigoriev I.V."/>
            <person name="Mortensen U.H."/>
            <person name="Andersen M.R."/>
            <person name="Baker S.E."/>
        </authorList>
    </citation>
    <scope>NUCLEOTIDE SEQUENCE [LARGE SCALE GENOMIC DNA]</scope>
    <source>
        <strain evidence="9 10">CBS 121057</strain>
    </source>
</reference>
<dbReference type="GO" id="GO:0009893">
    <property type="term" value="P:positive regulation of metabolic process"/>
    <property type="evidence" value="ECO:0007669"/>
    <property type="project" value="UniProtKB-ARBA"/>
</dbReference>
<keyword evidence="6" id="KW-0539">Nucleus</keyword>
<feature type="domain" description="Zn(2)-C6 fungal-type" evidence="8">
    <location>
        <begin position="10"/>
        <end position="40"/>
    </location>
</feature>
<keyword evidence="2" id="KW-0862">Zinc</keyword>
<dbReference type="VEuPathDB" id="FungiDB:BO78DRAFT_37618"/>
<evidence type="ECO:0000256" key="6">
    <source>
        <dbReference type="ARBA" id="ARBA00023242"/>
    </source>
</evidence>
<evidence type="ECO:0000256" key="4">
    <source>
        <dbReference type="ARBA" id="ARBA00023125"/>
    </source>
</evidence>
<dbReference type="SUPFAM" id="SSF57701">
    <property type="entry name" value="Zn2/Cys6 DNA-binding domain"/>
    <property type="match status" value="1"/>
</dbReference>
<evidence type="ECO:0000256" key="3">
    <source>
        <dbReference type="ARBA" id="ARBA00023015"/>
    </source>
</evidence>
<dbReference type="EMBL" id="KZ826443">
    <property type="protein sequence ID" value="PYI00607.1"/>
    <property type="molecule type" value="Genomic_DNA"/>
</dbReference>
<sequence length="559" mass="61849">MARSQLYGRACVNCSKSKCKCISRPDGQGCERCYRLNRPCQPGTSTRALHAQRNNTVARIAQLEGKIDSLVSTLGASRVLNDSSASESSQPPAISSSSSLSGDAAIPQAPGSGSSALEPSPEEALDTFHNQFLKYFPFLHIPRDVQWLRRERPFLFFCITAATARSTSTKVALGEKIRRTATERIYLSNEPGAVNIDLLLGLLTFLAWSHDHLLHNNAGRLSRVTQLAMTVVFDLRINKPPPEDSNMLPVGVHSNCATSKGSTRTLEERRAVLACFLMSSIVSSYLADIDPLQWTPHMDECLEVLAQSRESPYDEMLTHQVRLQRIANEMEDVRGGWAAVPLPFYLGALQQKVNAVKEAISPELRHDGILLASIYYTELSIFGLVRARREEGSDFQRLEALHGCLHTAKSAIDSFFEIPTLEYPGISFPFFGYLARFIVVLFKLSALNDPIWDTDLMRSTADVVQIMDRLISNLQEAIAATGQESAGGHLDNSTRKFRLIRSTCAAKLAENAQRNSTAAQVVRENDLQLESLLLDYGLLDESLTSDLLEGMPILDGMSW</sequence>
<dbReference type="OrthoDB" id="1600564at2759"/>
<evidence type="ECO:0000256" key="7">
    <source>
        <dbReference type="SAM" id="MobiDB-lite"/>
    </source>
</evidence>
<organism evidence="9 10">
    <name type="scientific">Aspergillus sclerotiicarbonarius (strain CBS 121057 / IBT 28362)</name>
    <dbReference type="NCBI Taxonomy" id="1448318"/>
    <lineage>
        <taxon>Eukaryota</taxon>
        <taxon>Fungi</taxon>
        <taxon>Dikarya</taxon>
        <taxon>Ascomycota</taxon>
        <taxon>Pezizomycotina</taxon>
        <taxon>Eurotiomycetes</taxon>
        <taxon>Eurotiomycetidae</taxon>
        <taxon>Eurotiales</taxon>
        <taxon>Aspergillaceae</taxon>
        <taxon>Aspergillus</taxon>
        <taxon>Aspergillus subgen. Circumdati</taxon>
    </lineage>
</organism>
<dbReference type="Proteomes" id="UP000248423">
    <property type="component" value="Unassembled WGS sequence"/>
</dbReference>
<feature type="region of interest" description="Disordered" evidence="7">
    <location>
        <begin position="82"/>
        <end position="121"/>
    </location>
</feature>
<dbReference type="PANTHER" id="PTHR31845:SF32">
    <property type="entry name" value="MISCELLANEOUS ZN(II)2CYS6 TRANSCRIPTION FACTOR (EUROFUNG)-RELATED"/>
    <property type="match status" value="1"/>
</dbReference>
<accession>A0A319DSD6</accession>
<keyword evidence="3" id="KW-0805">Transcription regulation</keyword>
<evidence type="ECO:0000256" key="1">
    <source>
        <dbReference type="ARBA" id="ARBA00004123"/>
    </source>
</evidence>
<evidence type="ECO:0000256" key="2">
    <source>
        <dbReference type="ARBA" id="ARBA00022833"/>
    </source>
</evidence>
<dbReference type="GO" id="GO:0000981">
    <property type="term" value="F:DNA-binding transcription factor activity, RNA polymerase II-specific"/>
    <property type="evidence" value="ECO:0007669"/>
    <property type="project" value="InterPro"/>
</dbReference>